<accession>A0AAP0XBT1</accession>
<feature type="short sequence motif" description="Meso-diaminopimelate recognition motif" evidence="7">
    <location>
        <begin position="402"/>
        <end position="405"/>
    </location>
</feature>
<dbReference type="NCBIfam" id="NF001126">
    <property type="entry name" value="PRK00139.1-4"/>
    <property type="match status" value="1"/>
</dbReference>
<dbReference type="InterPro" id="IPR000713">
    <property type="entry name" value="Mur_ligase_N"/>
</dbReference>
<evidence type="ECO:0000256" key="3">
    <source>
        <dbReference type="ARBA" id="ARBA00022960"/>
    </source>
</evidence>
<comment type="pathway">
    <text evidence="7 8">Cell wall biogenesis; peptidoglycan biosynthesis.</text>
</comment>
<dbReference type="PANTHER" id="PTHR23135:SF4">
    <property type="entry name" value="UDP-N-ACETYLMURAMOYL-L-ALANYL-D-GLUTAMATE--2,6-DIAMINOPIMELATE LIGASE MURE HOMOLOG, CHLOROPLASTIC"/>
    <property type="match status" value="1"/>
</dbReference>
<feature type="binding site" evidence="7">
    <location>
        <position position="23"/>
    </location>
    <ligand>
        <name>UDP-N-acetyl-alpha-D-muramoyl-L-alanyl-D-glutamate</name>
        <dbReference type="ChEBI" id="CHEBI:83900"/>
    </ligand>
</feature>
<keyword evidence="7 12" id="KW-0436">Ligase</keyword>
<dbReference type="GO" id="GO:0008765">
    <property type="term" value="F:UDP-N-acetylmuramoylalanyl-D-glutamate-2,6-diaminopimelate ligase activity"/>
    <property type="evidence" value="ECO:0007669"/>
    <property type="project" value="UniProtKB-UniRule"/>
</dbReference>
<dbReference type="Gene3D" id="3.40.1190.10">
    <property type="entry name" value="Mur-like, catalytic domain"/>
    <property type="match status" value="1"/>
</dbReference>
<feature type="binding site" evidence="7">
    <location>
        <position position="378"/>
    </location>
    <ligand>
        <name>meso-2,6-diaminopimelate</name>
        <dbReference type="ChEBI" id="CHEBI:57791"/>
    </ligand>
</feature>
<name>A0AAP0XBT1_9PSED</name>
<dbReference type="InterPro" id="IPR035911">
    <property type="entry name" value="MurE/MurF_N"/>
</dbReference>
<dbReference type="GO" id="GO:0005524">
    <property type="term" value="F:ATP binding"/>
    <property type="evidence" value="ECO:0007669"/>
    <property type="project" value="UniProtKB-UniRule"/>
</dbReference>
<evidence type="ECO:0000256" key="5">
    <source>
        <dbReference type="ARBA" id="ARBA00023306"/>
    </source>
</evidence>
<keyword evidence="13" id="KW-1185">Reference proteome</keyword>
<keyword evidence="7" id="KW-0963">Cytoplasm</keyword>
<comment type="PTM">
    <text evidence="7">Carboxylation is probably crucial for Mg(2+) binding and, consequently, for the gamma-phosphate positioning of ATP.</text>
</comment>
<evidence type="ECO:0000256" key="4">
    <source>
        <dbReference type="ARBA" id="ARBA00022984"/>
    </source>
</evidence>
<feature type="binding site" evidence="7">
    <location>
        <position position="25"/>
    </location>
    <ligand>
        <name>UDP-N-acetyl-alpha-D-muramoyl-L-alanyl-D-glutamate</name>
        <dbReference type="ChEBI" id="CHEBI:83900"/>
    </ligand>
</feature>
<feature type="domain" description="Mur ligase N-terminal catalytic" evidence="9">
    <location>
        <begin position="18"/>
        <end position="94"/>
    </location>
</feature>
<keyword evidence="3 7" id="KW-0133">Cell shape</keyword>
<dbReference type="GO" id="GO:0005737">
    <property type="term" value="C:cytoplasm"/>
    <property type="evidence" value="ECO:0007669"/>
    <property type="project" value="UniProtKB-SubCell"/>
</dbReference>
<dbReference type="InterPro" id="IPR013221">
    <property type="entry name" value="Mur_ligase_cen"/>
</dbReference>
<dbReference type="RefSeq" id="WP_036996794.1">
    <property type="nucleotide sequence ID" value="NZ_CP071706.1"/>
</dbReference>
<keyword evidence="7" id="KW-0460">Magnesium</keyword>
<proteinExistence type="inferred from homology"/>
<feature type="binding site" evidence="7">
    <location>
        <position position="183"/>
    </location>
    <ligand>
        <name>UDP-N-acetyl-alpha-D-muramoyl-L-alanyl-D-glutamate</name>
        <dbReference type="ChEBI" id="CHEBI:83900"/>
    </ligand>
</feature>
<reference evidence="12 13" key="1">
    <citation type="journal article" date="2014" name="Genome Announc.">
        <title>Genome Sequence of Pseudomonas sp. Strain P482, a Tomato Rhizosphere Isolate with Broad-Spectrum Antimicrobial Activity.</title>
        <authorList>
            <person name="Krzyzanowska D.M."/>
            <person name="Ossowicki A."/>
            <person name="Jafra S."/>
        </authorList>
    </citation>
    <scope>NUCLEOTIDE SEQUENCE [LARGE SCALE GENOMIC DNA]</scope>
    <source>
        <strain evidence="12 13">P482</strain>
    </source>
</reference>
<feature type="modified residue" description="N6-carboxylysine" evidence="7">
    <location>
        <position position="217"/>
    </location>
</feature>
<dbReference type="EC" id="6.3.2.13" evidence="7"/>
<keyword evidence="7" id="KW-0067">ATP-binding</keyword>
<dbReference type="Pfam" id="PF01225">
    <property type="entry name" value="Mur_ligase"/>
    <property type="match status" value="1"/>
</dbReference>
<feature type="binding site" evidence="7">
    <location>
        <position position="185"/>
    </location>
    <ligand>
        <name>UDP-N-acetyl-alpha-D-muramoyl-L-alanyl-D-glutamate</name>
        <dbReference type="ChEBI" id="CHEBI:83900"/>
    </ligand>
</feature>
<comment type="subcellular location">
    <subcellularLocation>
        <location evidence="7 8">Cytoplasm</location>
    </subcellularLocation>
</comment>
<evidence type="ECO:0000256" key="7">
    <source>
        <dbReference type="HAMAP-Rule" id="MF_00208"/>
    </source>
</evidence>
<keyword evidence="5 7" id="KW-0131">Cell cycle</keyword>
<dbReference type="NCBIfam" id="TIGR01085">
    <property type="entry name" value="murE"/>
    <property type="match status" value="1"/>
</dbReference>
<feature type="domain" description="Mur ligase C-terminal" evidence="10">
    <location>
        <begin position="329"/>
        <end position="455"/>
    </location>
</feature>
<keyword evidence="7" id="KW-0547">Nucleotide-binding</keyword>
<dbReference type="GO" id="GO:0009252">
    <property type="term" value="P:peptidoglycan biosynthetic process"/>
    <property type="evidence" value="ECO:0007669"/>
    <property type="project" value="UniProtKB-UniRule"/>
</dbReference>
<dbReference type="Pfam" id="PF08245">
    <property type="entry name" value="Mur_ligase_M"/>
    <property type="match status" value="1"/>
</dbReference>
<dbReference type="Gene3D" id="3.40.1390.10">
    <property type="entry name" value="MurE/MurF, N-terminal domain"/>
    <property type="match status" value="1"/>
</dbReference>
<comment type="cofactor">
    <cofactor evidence="7">
        <name>Mg(2+)</name>
        <dbReference type="ChEBI" id="CHEBI:18420"/>
    </cofactor>
</comment>
<sequence>MTMPLSKLFTQASRDPSIRELTLDSRNVRPGDLFLAVPGTRMDGREHIADALSRGAAAVAYEAEGASVLPITDVPLIPVKGLAAQLSDIAGRFYGEPSRLLDLVGVTGTNGKTSVTQLVAQALDQLGQHCGLIGTLGTGFYGALQNGRLTTPDPIAVQATLNDLKKAGAKAVAMEVSSHALDQGRVAALAFDIAVMTNLSRDHLDYHGSMQSYEDAKARLFAWPNLRCRVVNLDDEFGRRLAAEQGESRLISYSLKDPAASLYCREAHFDDDGVRAVIVTAQGEHSLRSRLLGRFNLSNMLAAVGTLLALDYPLDEILKVTPTLEGPVGRMQRLGGGLKPLVVVDYAHTPDALEQVLQALRPHAKGQLLCLFGCGGDRDRGKRALMAEVAERLADRVLVTDDNPRSEDPQQIFADIRPGFAQADSVEFVAGRGAAIAQFIASAGVDDVIVLAGKGHEDYQEINGERHDFSDLVEAEKALAVWEAPHA</sequence>
<comment type="caution">
    <text evidence="7">Lacks conserved residue(s) required for the propagation of feature annotation.</text>
</comment>
<organism evidence="12 13">
    <name type="scientific">Pseudomonas donghuensis</name>
    <dbReference type="NCBI Taxonomy" id="1163398"/>
    <lineage>
        <taxon>Bacteria</taxon>
        <taxon>Pseudomonadati</taxon>
        <taxon>Pseudomonadota</taxon>
        <taxon>Gammaproteobacteria</taxon>
        <taxon>Pseudomonadales</taxon>
        <taxon>Pseudomonadaceae</taxon>
        <taxon>Pseudomonas</taxon>
    </lineage>
</organism>
<evidence type="ECO:0000313" key="12">
    <source>
        <dbReference type="EMBL" id="KDN97781.2"/>
    </source>
</evidence>
<dbReference type="GO" id="GO:0008360">
    <property type="term" value="P:regulation of cell shape"/>
    <property type="evidence" value="ECO:0007669"/>
    <property type="project" value="UniProtKB-KW"/>
</dbReference>
<evidence type="ECO:0000259" key="10">
    <source>
        <dbReference type="Pfam" id="PF02875"/>
    </source>
</evidence>
<dbReference type="EMBL" id="CP071706">
    <property type="protein sequence ID" value="KDN97781.2"/>
    <property type="molecule type" value="Genomic_DNA"/>
</dbReference>
<dbReference type="HAMAP" id="MF_00208">
    <property type="entry name" value="MurE"/>
    <property type="match status" value="1"/>
</dbReference>
<evidence type="ECO:0000259" key="9">
    <source>
        <dbReference type="Pfam" id="PF01225"/>
    </source>
</evidence>
<comment type="catalytic activity">
    <reaction evidence="7">
        <text>UDP-N-acetyl-alpha-D-muramoyl-L-alanyl-D-glutamate + meso-2,6-diaminopimelate + ATP = UDP-N-acetyl-alpha-D-muramoyl-L-alanyl-gamma-D-glutamyl-meso-2,6-diaminopimelate + ADP + phosphate + H(+)</text>
        <dbReference type="Rhea" id="RHEA:23676"/>
        <dbReference type="ChEBI" id="CHEBI:15378"/>
        <dbReference type="ChEBI" id="CHEBI:30616"/>
        <dbReference type="ChEBI" id="CHEBI:43474"/>
        <dbReference type="ChEBI" id="CHEBI:57791"/>
        <dbReference type="ChEBI" id="CHEBI:83900"/>
        <dbReference type="ChEBI" id="CHEBI:83905"/>
        <dbReference type="ChEBI" id="CHEBI:456216"/>
        <dbReference type="EC" id="6.3.2.13"/>
    </reaction>
</comment>
<feature type="binding site" evidence="7">
    <location>
        <begin position="402"/>
        <end position="405"/>
    </location>
    <ligand>
        <name>meso-2,6-diaminopimelate</name>
        <dbReference type="ChEBI" id="CHEBI:57791"/>
    </ligand>
</feature>
<reference evidence="12 13" key="2">
    <citation type="journal article" date="2016" name="Front. Microbiol.">
        <title>When Genome-Based Approach Meets the 'Old but Good': Revealing Genes Involved in the Antibacterial Activity of Pseudomonas sp. P482 against Soft Rot Pathogens.</title>
        <authorList>
            <person name="Krzyzanowska D.M."/>
            <person name="Ossowicki A."/>
            <person name="Rajewska M."/>
            <person name="Maciag T."/>
            <person name="Jablonska M."/>
            <person name="Obuchowski M."/>
            <person name="Heeb S."/>
            <person name="Jafra S."/>
        </authorList>
    </citation>
    <scope>NUCLEOTIDE SEQUENCE [LARGE SCALE GENOMIC DNA]</scope>
    <source>
        <strain evidence="12 13">P482</strain>
    </source>
</reference>
<feature type="domain" description="Mur ligase central" evidence="11">
    <location>
        <begin position="106"/>
        <end position="306"/>
    </location>
</feature>
<dbReference type="InterPro" id="IPR036565">
    <property type="entry name" value="Mur-like_cat_sf"/>
</dbReference>
<dbReference type="AlphaFoldDB" id="A0AAP0XBT1"/>
<feature type="binding site" evidence="7">
    <location>
        <position position="177"/>
    </location>
    <ligand>
        <name>UDP-N-acetyl-alpha-D-muramoyl-L-alanyl-D-glutamate</name>
        <dbReference type="ChEBI" id="CHEBI:83900"/>
    </ligand>
</feature>
<feature type="binding site" evidence="7">
    <location>
        <begin position="108"/>
        <end position="114"/>
    </location>
    <ligand>
        <name>ATP</name>
        <dbReference type="ChEBI" id="CHEBI:30616"/>
    </ligand>
</feature>
<comment type="similarity">
    <text evidence="1 7">Belongs to the MurCDEF family. MurE subfamily.</text>
</comment>
<gene>
    <name evidence="7" type="primary">murE</name>
    <name evidence="12" type="ORF">BV82_4641</name>
</gene>
<comment type="function">
    <text evidence="7">Catalyzes the addition of meso-diaminopimelic acid to the nucleotide precursor UDP-N-acetylmuramoyl-L-alanyl-D-glutamate (UMAG) in the biosynthesis of bacterial cell-wall peptidoglycan.</text>
</comment>
<feature type="binding site" evidence="7">
    <location>
        <position position="457"/>
    </location>
    <ligand>
        <name>meso-2,6-diaminopimelate</name>
        <dbReference type="ChEBI" id="CHEBI:57791"/>
    </ligand>
</feature>
<dbReference type="Proteomes" id="UP000027121">
    <property type="component" value="Chromosome"/>
</dbReference>
<dbReference type="NCBIfam" id="NF001124">
    <property type="entry name" value="PRK00139.1-2"/>
    <property type="match status" value="1"/>
</dbReference>
<keyword evidence="2 7" id="KW-0132">Cell division</keyword>
<evidence type="ECO:0000256" key="1">
    <source>
        <dbReference type="ARBA" id="ARBA00005898"/>
    </source>
</evidence>
<evidence type="ECO:0000313" key="13">
    <source>
        <dbReference type="Proteomes" id="UP000027121"/>
    </source>
</evidence>
<dbReference type="SUPFAM" id="SSF53244">
    <property type="entry name" value="MurD-like peptide ligases, peptide-binding domain"/>
    <property type="match status" value="1"/>
</dbReference>
<dbReference type="SUPFAM" id="SSF53623">
    <property type="entry name" value="MurD-like peptide ligases, catalytic domain"/>
    <property type="match status" value="1"/>
</dbReference>
<dbReference type="InterPro" id="IPR005761">
    <property type="entry name" value="UDP-N-AcMur-Glu-dNH2Pim_ligase"/>
</dbReference>
<evidence type="ECO:0000256" key="6">
    <source>
        <dbReference type="ARBA" id="ARBA00023316"/>
    </source>
</evidence>
<evidence type="ECO:0000256" key="8">
    <source>
        <dbReference type="RuleBase" id="RU004135"/>
    </source>
</evidence>
<dbReference type="SUPFAM" id="SSF63418">
    <property type="entry name" value="MurE/MurF N-terminal domain"/>
    <property type="match status" value="1"/>
</dbReference>
<dbReference type="GO" id="GO:0071555">
    <property type="term" value="P:cell wall organization"/>
    <property type="evidence" value="ECO:0007669"/>
    <property type="project" value="UniProtKB-KW"/>
</dbReference>
<dbReference type="GeneID" id="98285024"/>
<dbReference type="Gene3D" id="3.90.190.20">
    <property type="entry name" value="Mur ligase, C-terminal domain"/>
    <property type="match status" value="1"/>
</dbReference>
<feature type="binding site" evidence="7">
    <location>
        <position position="453"/>
    </location>
    <ligand>
        <name>meso-2,6-diaminopimelate</name>
        <dbReference type="ChEBI" id="CHEBI:57791"/>
    </ligand>
</feature>
<keyword evidence="4 7" id="KW-0573">Peptidoglycan synthesis</keyword>
<dbReference type="InterPro" id="IPR036615">
    <property type="entry name" value="Mur_ligase_C_dom_sf"/>
</dbReference>
<dbReference type="PANTHER" id="PTHR23135">
    <property type="entry name" value="MUR LIGASE FAMILY MEMBER"/>
    <property type="match status" value="1"/>
</dbReference>
<dbReference type="Pfam" id="PF02875">
    <property type="entry name" value="Mur_ligase_C"/>
    <property type="match status" value="1"/>
</dbReference>
<feature type="binding site" evidence="7">
    <location>
        <begin position="150"/>
        <end position="151"/>
    </location>
    <ligand>
        <name>UDP-N-acetyl-alpha-D-muramoyl-L-alanyl-D-glutamate</name>
        <dbReference type="ChEBI" id="CHEBI:83900"/>
    </ligand>
</feature>
<dbReference type="GO" id="GO:0000287">
    <property type="term" value="F:magnesium ion binding"/>
    <property type="evidence" value="ECO:0007669"/>
    <property type="project" value="UniProtKB-UniRule"/>
</dbReference>
<evidence type="ECO:0000259" key="11">
    <source>
        <dbReference type="Pfam" id="PF08245"/>
    </source>
</evidence>
<dbReference type="GO" id="GO:0051301">
    <property type="term" value="P:cell division"/>
    <property type="evidence" value="ECO:0007669"/>
    <property type="project" value="UniProtKB-KW"/>
</dbReference>
<dbReference type="InterPro" id="IPR004101">
    <property type="entry name" value="Mur_ligase_C"/>
</dbReference>
<evidence type="ECO:0000256" key="2">
    <source>
        <dbReference type="ARBA" id="ARBA00022618"/>
    </source>
</evidence>
<protein>
    <recommendedName>
        <fullName evidence="7">UDP-N-acetylmuramoyl-L-alanyl-D-glutamate--2,6-diaminopimelate ligase</fullName>
        <ecNumber evidence="7">6.3.2.13</ecNumber>
    </recommendedName>
    <alternativeName>
        <fullName evidence="7">Meso-A2pm-adding enzyme</fullName>
    </alternativeName>
    <alternativeName>
        <fullName evidence="7">Meso-diaminopimelate-adding enzyme</fullName>
    </alternativeName>
    <alternativeName>
        <fullName evidence="7">UDP-MurNAc-L-Ala-D-Glu:meso-diaminopimelate ligase</fullName>
    </alternativeName>
    <alternativeName>
        <fullName evidence="7">UDP-MurNAc-tripeptide synthetase</fullName>
    </alternativeName>
    <alternativeName>
        <fullName evidence="7">UDP-N-acetylmuramyl-tripeptide synthetase</fullName>
    </alternativeName>
</protein>
<keyword evidence="6 7" id="KW-0961">Cell wall biogenesis/degradation</keyword>
<dbReference type="KEGG" id="pdw:BV82_4641"/>